<proteinExistence type="predicted"/>
<sequence length="37" mass="4372">KIRYARIDTLVIASSNIPSEKYPLILKTRKTYVHVRK</sequence>
<name>A0A8J2NNZ2_9HEXA</name>
<evidence type="ECO:0000313" key="2">
    <source>
        <dbReference type="Proteomes" id="UP000708208"/>
    </source>
</evidence>
<keyword evidence="2" id="KW-1185">Reference proteome</keyword>
<comment type="caution">
    <text evidence="1">The sequence shown here is derived from an EMBL/GenBank/DDBJ whole genome shotgun (WGS) entry which is preliminary data.</text>
</comment>
<dbReference type="Proteomes" id="UP000708208">
    <property type="component" value="Unassembled WGS sequence"/>
</dbReference>
<accession>A0A8J2NNZ2</accession>
<feature type="non-terminal residue" evidence="1">
    <location>
        <position position="1"/>
    </location>
</feature>
<gene>
    <name evidence="1" type="ORF">AFUS01_LOCUS6141</name>
</gene>
<dbReference type="EMBL" id="CAJVCH010040077">
    <property type="protein sequence ID" value="CAG7716643.1"/>
    <property type="molecule type" value="Genomic_DNA"/>
</dbReference>
<reference evidence="1" key="1">
    <citation type="submission" date="2021-06" db="EMBL/GenBank/DDBJ databases">
        <authorList>
            <person name="Hodson N. C."/>
            <person name="Mongue J. A."/>
            <person name="Jaron S. K."/>
        </authorList>
    </citation>
    <scope>NUCLEOTIDE SEQUENCE</scope>
</reference>
<protein>
    <submittedName>
        <fullName evidence="1">Uncharacterized protein</fullName>
    </submittedName>
</protein>
<organism evidence="1 2">
    <name type="scientific">Allacma fusca</name>
    <dbReference type="NCBI Taxonomy" id="39272"/>
    <lineage>
        <taxon>Eukaryota</taxon>
        <taxon>Metazoa</taxon>
        <taxon>Ecdysozoa</taxon>
        <taxon>Arthropoda</taxon>
        <taxon>Hexapoda</taxon>
        <taxon>Collembola</taxon>
        <taxon>Symphypleona</taxon>
        <taxon>Sminthuridae</taxon>
        <taxon>Allacma</taxon>
    </lineage>
</organism>
<dbReference type="AlphaFoldDB" id="A0A8J2NNZ2"/>
<evidence type="ECO:0000313" key="1">
    <source>
        <dbReference type="EMBL" id="CAG7716643.1"/>
    </source>
</evidence>